<keyword evidence="10" id="KW-1133">Transmembrane helix</keyword>
<organism evidence="13 14">
    <name type="scientific">Erythroxylum novogranatense</name>
    <dbReference type="NCBI Taxonomy" id="1862640"/>
    <lineage>
        <taxon>Eukaryota</taxon>
        <taxon>Viridiplantae</taxon>
        <taxon>Streptophyta</taxon>
        <taxon>Embryophyta</taxon>
        <taxon>Tracheophyta</taxon>
        <taxon>Spermatophyta</taxon>
        <taxon>Magnoliopsida</taxon>
        <taxon>eudicotyledons</taxon>
        <taxon>Gunneridae</taxon>
        <taxon>Pentapetalae</taxon>
        <taxon>rosids</taxon>
        <taxon>fabids</taxon>
        <taxon>Malpighiales</taxon>
        <taxon>Erythroxylaceae</taxon>
        <taxon>Erythroxylum</taxon>
    </lineage>
</organism>
<keyword evidence="6" id="KW-1015">Disulfide bond</keyword>
<dbReference type="InterPro" id="IPR041846">
    <property type="entry name" value="ENL_dom"/>
</dbReference>
<dbReference type="SUPFAM" id="SSF49503">
    <property type="entry name" value="Cupredoxins"/>
    <property type="match status" value="1"/>
</dbReference>
<dbReference type="Pfam" id="PF02298">
    <property type="entry name" value="Cu_bind_like"/>
    <property type="match status" value="1"/>
</dbReference>
<keyword evidence="2" id="KW-1003">Cell membrane</keyword>
<protein>
    <recommendedName>
        <fullName evidence="12">Phytocyanin domain-containing protein</fullName>
    </recommendedName>
</protein>
<feature type="signal peptide" evidence="11">
    <location>
        <begin position="1"/>
        <end position="26"/>
    </location>
</feature>
<keyword evidence="5 10" id="KW-0472">Membrane</keyword>
<evidence type="ECO:0000313" key="13">
    <source>
        <dbReference type="EMBL" id="KAJ8767985.1"/>
    </source>
</evidence>
<reference evidence="13 14" key="1">
    <citation type="submission" date="2021-09" db="EMBL/GenBank/DDBJ databases">
        <title>Genomic insights and catalytic innovation underlie evolution of tropane alkaloids biosynthesis.</title>
        <authorList>
            <person name="Wang Y.-J."/>
            <person name="Tian T."/>
            <person name="Huang J.-P."/>
            <person name="Huang S.-X."/>
        </authorList>
    </citation>
    <scope>NUCLEOTIDE SEQUENCE [LARGE SCALE GENOMIC DNA]</scope>
    <source>
        <strain evidence="13">KIB-2018</strain>
        <tissue evidence="13">Leaf</tissue>
    </source>
</reference>
<evidence type="ECO:0000256" key="1">
    <source>
        <dbReference type="ARBA" id="ARBA00004609"/>
    </source>
</evidence>
<dbReference type="InterPro" id="IPR003245">
    <property type="entry name" value="Phytocyanin_dom"/>
</dbReference>
<evidence type="ECO:0000256" key="3">
    <source>
        <dbReference type="ARBA" id="ARBA00022622"/>
    </source>
</evidence>
<evidence type="ECO:0000256" key="2">
    <source>
        <dbReference type="ARBA" id="ARBA00022475"/>
    </source>
</evidence>
<dbReference type="PANTHER" id="PTHR33021">
    <property type="entry name" value="BLUE COPPER PROTEIN"/>
    <property type="match status" value="1"/>
</dbReference>
<sequence>MASYYAKISTTKLMLLFLTIVVSLQSFSVSSFEYHVGGSKGWVVPPANDTKVYNDWASENRFQIGDTVRFRYRKDSVMQVSEEDYKKCNSTHPTYFSNTGNTVYKLDHPGPFYFISGVSGHCEKGQRMIIKVMEPEDEYPSQHHGDSAPKKSAGSRSALVSFFGASSIALLQLLMLYTASSVLY</sequence>
<dbReference type="InterPro" id="IPR008972">
    <property type="entry name" value="Cupredoxin"/>
</dbReference>
<dbReference type="Gene3D" id="2.60.40.420">
    <property type="entry name" value="Cupredoxins - blue copper proteins"/>
    <property type="match status" value="1"/>
</dbReference>
<keyword evidence="4 11" id="KW-0732">Signal</keyword>
<evidence type="ECO:0000256" key="4">
    <source>
        <dbReference type="ARBA" id="ARBA00022729"/>
    </source>
</evidence>
<proteinExistence type="inferred from homology"/>
<feature type="transmembrane region" description="Helical" evidence="10">
    <location>
        <begin position="158"/>
        <end position="179"/>
    </location>
</feature>
<keyword evidence="3" id="KW-0336">GPI-anchor</keyword>
<dbReference type="GO" id="GO:0005886">
    <property type="term" value="C:plasma membrane"/>
    <property type="evidence" value="ECO:0007669"/>
    <property type="project" value="UniProtKB-SubCell"/>
</dbReference>
<evidence type="ECO:0000256" key="11">
    <source>
        <dbReference type="SAM" id="SignalP"/>
    </source>
</evidence>
<comment type="similarity">
    <text evidence="9">Belongs to the early nodulin-like (ENODL) family.</text>
</comment>
<evidence type="ECO:0000259" key="12">
    <source>
        <dbReference type="PROSITE" id="PS51485"/>
    </source>
</evidence>
<evidence type="ECO:0000256" key="7">
    <source>
        <dbReference type="ARBA" id="ARBA00023180"/>
    </source>
</evidence>
<keyword evidence="10" id="KW-0812">Transmembrane</keyword>
<evidence type="ECO:0000256" key="5">
    <source>
        <dbReference type="ARBA" id="ARBA00023136"/>
    </source>
</evidence>
<dbReference type="EMBL" id="JAIWQS010000004">
    <property type="protein sequence ID" value="KAJ8767985.1"/>
    <property type="molecule type" value="Genomic_DNA"/>
</dbReference>
<comment type="subcellular location">
    <subcellularLocation>
        <location evidence="1">Cell membrane</location>
        <topology evidence="1">Lipid-anchor</topology>
        <topology evidence="1">GPI-anchor</topology>
    </subcellularLocation>
</comment>
<name>A0AAV8TPR7_9ROSI</name>
<evidence type="ECO:0000256" key="10">
    <source>
        <dbReference type="SAM" id="Phobius"/>
    </source>
</evidence>
<accession>A0AAV8TPR7</accession>
<keyword evidence="14" id="KW-1185">Reference proteome</keyword>
<dbReference type="Proteomes" id="UP001159364">
    <property type="component" value="Linkage Group LG04"/>
</dbReference>
<dbReference type="GO" id="GO:0098552">
    <property type="term" value="C:side of membrane"/>
    <property type="evidence" value="ECO:0007669"/>
    <property type="project" value="UniProtKB-KW"/>
</dbReference>
<keyword evidence="8" id="KW-0449">Lipoprotein</keyword>
<evidence type="ECO:0000256" key="8">
    <source>
        <dbReference type="ARBA" id="ARBA00023288"/>
    </source>
</evidence>
<keyword evidence="7" id="KW-0325">Glycoprotein</keyword>
<dbReference type="FunFam" id="2.60.40.420:FF:000010">
    <property type="entry name" value="Early nodulin-like protein 1"/>
    <property type="match status" value="1"/>
</dbReference>
<feature type="domain" description="Phytocyanin" evidence="12">
    <location>
        <begin position="32"/>
        <end position="134"/>
    </location>
</feature>
<dbReference type="CDD" id="cd11019">
    <property type="entry name" value="OsENODL1_like"/>
    <property type="match status" value="1"/>
</dbReference>
<gene>
    <name evidence="13" type="ORF">K2173_020925</name>
</gene>
<dbReference type="GO" id="GO:0009055">
    <property type="term" value="F:electron transfer activity"/>
    <property type="evidence" value="ECO:0007669"/>
    <property type="project" value="InterPro"/>
</dbReference>
<evidence type="ECO:0000256" key="6">
    <source>
        <dbReference type="ARBA" id="ARBA00023157"/>
    </source>
</evidence>
<evidence type="ECO:0000313" key="14">
    <source>
        <dbReference type="Proteomes" id="UP001159364"/>
    </source>
</evidence>
<evidence type="ECO:0000256" key="9">
    <source>
        <dbReference type="ARBA" id="ARBA00035011"/>
    </source>
</evidence>
<dbReference type="AlphaFoldDB" id="A0AAV8TPR7"/>
<dbReference type="PROSITE" id="PS51485">
    <property type="entry name" value="PHYTOCYANIN"/>
    <property type="match status" value="1"/>
</dbReference>
<dbReference type="InterPro" id="IPR039391">
    <property type="entry name" value="Phytocyanin-like"/>
</dbReference>
<dbReference type="PANTHER" id="PTHR33021:SF49">
    <property type="entry name" value="EARLY NODULIN-LIKE PROTEIN 21"/>
    <property type="match status" value="1"/>
</dbReference>
<comment type="caution">
    <text evidence="13">The sequence shown here is derived from an EMBL/GenBank/DDBJ whole genome shotgun (WGS) entry which is preliminary data.</text>
</comment>
<feature type="chain" id="PRO_5043900049" description="Phytocyanin domain-containing protein" evidence="11">
    <location>
        <begin position="27"/>
        <end position="184"/>
    </location>
</feature>